<dbReference type="InterPro" id="IPR016036">
    <property type="entry name" value="Malonyl_transacylase_ACP-bd"/>
</dbReference>
<dbReference type="Gene3D" id="3.30.70.3290">
    <property type="match status" value="1"/>
</dbReference>
<dbReference type="GO" id="GO:0071770">
    <property type="term" value="P:DIM/DIP cell wall layer assembly"/>
    <property type="evidence" value="ECO:0007669"/>
    <property type="project" value="TreeGrafter"/>
</dbReference>
<dbReference type="Pfam" id="PF00698">
    <property type="entry name" value="Acyl_transf_1"/>
    <property type="match status" value="1"/>
</dbReference>
<dbReference type="InterPro" id="IPR001227">
    <property type="entry name" value="Ac_transferase_dom_sf"/>
</dbReference>
<keyword evidence="1" id="KW-0596">Phosphopantetheine</keyword>
<evidence type="ECO:0000259" key="4">
    <source>
        <dbReference type="PROSITE" id="PS50075"/>
    </source>
</evidence>
<dbReference type="PROSITE" id="PS00606">
    <property type="entry name" value="KS3_1"/>
    <property type="match status" value="1"/>
</dbReference>
<dbReference type="Pfam" id="PF00109">
    <property type="entry name" value="ketoacyl-synt"/>
    <property type="match status" value="1"/>
</dbReference>
<evidence type="ECO:0000313" key="6">
    <source>
        <dbReference type="EMBL" id="GGY18423.1"/>
    </source>
</evidence>
<evidence type="ECO:0000259" key="5">
    <source>
        <dbReference type="PROSITE" id="PS52004"/>
    </source>
</evidence>
<dbReference type="Gene3D" id="3.40.50.1820">
    <property type="entry name" value="alpha/beta hydrolase"/>
    <property type="match status" value="1"/>
</dbReference>
<sequence length="1029" mass="110004">MTHASTDIAIIGAAGRFPGADSVAALWRLLLEGKEPYRILGPEQLAAAGHAELARSPRYVPLARLPDDYDCFDAGFFGYSPREAAFMDPQQRLLLECAWHVFEQAGHIPEDRDGMRTAVFASVGANGYLPLHALPRVLAGQADMLDVLIGNDKDYAATRIAYKLNLSGPALSVQTACSSSLVAVHLAVQSLLAFEADRALVASASLAVPAETGYLAEESGIRSPDGHCRPFDADSNGTVFGSGVAGVLLRRLDDALADGDTPLAVIRASAVNNDAAARVGFTAPGLQGQIDVIAEALQMAELDAADIGYVECHGTGTQLGDPVEIDALSQALRACSRAPLPPAHCLVGSVKSNIGHLDACAGLAGLIKTACSLREGVIPPTLHYRRPNPRLELDATPFRVVDRRMPWPADRPRLAGVSAFGFGGTNAHLILAAPPAPPATGPARTQHCLPLSAADGPALRRQAENLADWLDNDHGHDLADVAFTLQTGRKALSHRAVVVAADIEQASAALRRMRGSEATLDQPWRALWLFPGQGSHHPGMAAALYREEPLFRSELEHLLGRMAAHRHAPAIRALLLDADGATDDTAIVQPALFAFEVALGRYLLALGLEPAALLGHSLGELSAACLAGVFGSDDACDLVCLRGELMAGAEPGGMAALWADADDVQAWLETHHPGLERVVVNAPRCCVVGGPESALGAALADAEKQGWPARRLRVSRAFHSRMMEPALAVWRERLTTITLSAPRWPMISAEDGQCLDARRACDPGYWARQLRQPVRFDLALLRTRELPRALPLEIGPGGGLIGFYRDTVGGEAPAFELCGSRHLADSERYRHFLGTLGQLWQAGAPLAWPAFNRDHLPRRKVALPGYPFARERHWLPSSLPVLAKALANRDVPAAEPAADPAAERPVPAGIRHQPRPAQPHPFRAPVSDAERLMAALWQDLLFIDDIGLDDDFFALGGNSILALRLCQEARSRGWTLTPAEVFQSRTVAALCRHLDDAAAAAPHPAPARADIDPADLAVLLQRLENTESA</sequence>
<dbReference type="Gene3D" id="3.40.366.10">
    <property type="entry name" value="Malonyl-Coenzyme A Acyl Carrier Protein, domain 2"/>
    <property type="match status" value="1"/>
</dbReference>
<dbReference type="GO" id="GO:0031177">
    <property type="term" value="F:phosphopantetheine binding"/>
    <property type="evidence" value="ECO:0007669"/>
    <property type="project" value="InterPro"/>
</dbReference>
<dbReference type="InterPro" id="IPR036736">
    <property type="entry name" value="ACP-like_sf"/>
</dbReference>
<comment type="caution">
    <text evidence="6">The sequence shown here is derived from an EMBL/GenBank/DDBJ whole genome shotgun (WGS) entry which is preliminary data.</text>
</comment>
<organism evidence="6 7">
    <name type="scientific">Paludibacterium paludis</name>
    <dbReference type="NCBI Taxonomy" id="1225769"/>
    <lineage>
        <taxon>Bacteria</taxon>
        <taxon>Pseudomonadati</taxon>
        <taxon>Pseudomonadota</taxon>
        <taxon>Betaproteobacteria</taxon>
        <taxon>Neisseriales</taxon>
        <taxon>Chromobacteriaceae</taxon>
        <taxon>Paludibacterium</taxon>
    </lineage>
</organism>
<dbReference type="InterPro" id="IPR020841">
    <property type="entry name" value="PKS_Beta-ketoAc_synthase_dom"/>
</dbReference>
<dbReference type="SUPFAM" id="SSF47336">
    <property type="entry name" value="ACP-like"/>
    <property type="match status" value="1"/>
</dbReference>
<dbReference type="InterPro" id="IPR014031">
    <property type="entry name" value="Ketoacyl_synth_C"/>
</dbReference>
<keyword evidence="3" id="KW-0808">Transferase</keyword>
<accession>A0A918P3I6</accession>
<feature type="domain" description="Ketosynthase family 3 (KS3)" evidence="5">
    <location>
        <begin position="5"/>
        <end position="433"/>
    </location>
</feature>
<dbReference type="GO" id="GO:0004312">
    <property type="term" value="F:fatty acid synthase activity"/>
    <property type="evidence" value="ECO:0007669"/>
    <property type="project" value="TreeGrafter"/>
</dbReference>
<dbReference type="InterPro" id="IPR006162">
    <property type="entry name" value="Ppantetheine_attach_site"/>
</dbReference>
<dbReference type="GO" id="GO:0006633">
    <property type="term" value="P:fatty acid biosynthetic process"/>
    <property type="evidence" value="ECO:0007669"/>
    <property type="project" value="InterPro"/>
</dbReference>
<proteinExistence type="predicted"/>
<dbReference type="Proteomes" id="UP000645257">
    <property type="component" value="Unassembled WGS sequence"/>
</dbReference>
<dbReference type="InterPro" id="IPR016039">
    <property type="entry name" value="Thiolase-like"/>
</dbReference>
<evidence type="ECO:0000256" key="3">
    <source>
        <dbReference type="ARBA" id="ARBA00022679"/>
    </source>
</evidence>
<dbReference type="EMBL" id="BMYX01000012">
    <property type="protein sequence ID" value="GGY18423.1"/>
    <property type="molecule type" value="Genomic_DNA"/>
</dbReference>
<dbReference type="InterPro" id="IPR014030">
    <property type="entry name" value="Ketoacyl_synth_N"/>
</dbReference>
<dbReference type="PROSITE" id="PS52004">
    <property type="entry name" value="KS3_2"/>
    <property type="match status" value="1"/>
</dbReference>
<dbReference type="PROSITE" id="PS50075">
    <property type="entry name" value="CARRIER"/>
    <property type="match status" value="1"/>
</dbReference>
<keyword evidence="7" id="KW-1185">Reference proteome</keyword>
<dbReference type="GO" id="GO:0004315">
    <property type="term" value="F:3-oxoacyl-[acyl-carrier-protein] synthase activity"/>
    <property type="evidence" value="ECO:0007669"/>
    <property type="project" value="InterPro"/>
</dbReference>
<dbReference type="InterPro" id="IPR018201">
    <property type="entry name" value="Ketoacyl_synth_AS"/>
</dbReference>
<dbReference type="Pfam" id="PF02801">
    <property type="entry name" value="Ketoacyl-synt_C"/>
    <property type="match status" value="1"/>
</dbReference>
<dbReference type="InterPro" id="IPR020806">
    <property type="entry name" value="PKS_PP-bd"/>
</dbReference>
<reference evidence="6" key="2">
    <citation type="submission" date="2020-09" db="EMBL/GenBank/DDBJ databases">
        <authorList>
            <person name="Sun Q."/>
            <person name="Kim S."/>
        </authorList>
    </citation>
    <scope>NUCLEOTIDE SEQUENCE</scope>
    <source>
        <strain evidence="6">KCTC 32182</strain>
    </source>
</reference>
<dbReference type="SMART" id="SM00825">
    <property type="entry name" value="PKS_KS"/>
    <property type="match status" value="1"/>
</dbReference>
<dbReference type="GO" id="GO:0005886">
    <property type="term" value="C:plasma membrane"/>
    <property type="evidence" value="ECO:0007669"/>
    <property type="project" value="TreeGrafter"/>
</dbReference>
<dbReference type="Pfam" id="PF16197">
    <property type="entry name" value="KAsynt_C_assoc"/>
    <property type="match status" value="1"/>
</dbReference>
<dbReference type="InterPro" id="IPR009081">
    <property type="entry name" value="PP-bd_ACP"/>
</dbReference>
<feature type="domain" description="Carrier" evidence="4">
    <location>
        <begin position="924"/>
        <end position="998"/>
    </location>
</feature>
<dbReference type="SUPFAM" id="SSF53901">
    <property type="entry name" value="Thiolase-like"/>
    <property type="match status" value="1"/>
</dbReference>
<dbReference type="GO" id="GO:0005737">
    <property type="term" value="C:cytoplasm"/>
    <property type="evidence" value="ECO:0007669"/>
    <property type="project" value="TreeGrafter"/>
</dbReference>
<dbReference type="SMART" id="SM00827">
    <property type="entry name" value="PKS_AT"/>
    <property type="match status" value="1"/>
</dbReference>
<dbReference type="RefSeq" id="WP_215796416.1">
    <property type="nucleotide sequence ID" value="NZ_BMYX01000012.1"/>
</dbReference>
<dbReference type="SUPFAM" id="SSF52151">
    <property type="entry name" value="FabD/lysophospholipase-like"/>
    <property type="match status" value="1"/>
</dbReference>
<protein>
    <recommendedName>
        <fullName evidence="8">Acyl transferase domain-containing protein</fullName>
    </recommendedName>
</protein>
<evidence type="ECO:0008006" key="8">
    <source>
        <dbReference type="Google" id="ProtNLM"/>
    </source>
</evidence>
<dbReference type="InterPro" id="IPR016035">
    <property type="entry name" value="Acyl_Trfase/lysoPLipase"/>
</dbReference>
<dbReference type="PANTHER" id="PTHR43775:SF37">
    <property type="entry name" value="SI:DKEY-61P9.11"/>
    <property type="match status" value="1"/>
</dbReference>
<dbReference type="AlphaFoldDB" id="A0A918P3I6"/>
<dbReference type="CDD" id="cd00833">
    <property type="entry name" value="PKS"/>
    <property type="match status" value="1"/>
</dbReference>
<keyword evidence="2" id="KW-0597">Phosphoprotein</keyword>
<evidence type="ECO:0000313" key="7">
    <source>
        <dbReference type="Proteomes" id="UP000645257"/>
    </source>
</evidence>
<dbReference type="Pfam" id="PF00550">
    <property type="entry name" value="PP-binding"/>
    <property type="match status" value="1"/>
</dbReference>
<dbReference type="InterPro" id="IPR032821">
    <property type="entry name" value="PKS_assoc"/>
</dbReference>
<dbReference type="InterPro" id="IPR014043">
    <property type="entry name" value="Acyl_transferase_dom"/>
</dbReference>
<dbReference type="Gene3D" id="3.40.47.10">
    <property type="match status" value="1"/>
</dbReference>
<dbReference type="PANTHER" id="PTHR43775">
    <property type="entry name" value="FATTY ACID SYNTHASE"/>
    <property type="match status" value="1"/>
</dbReference>
<dbReference type="PROSITE" id="PS00012">
    <property type="entry name" value="PHOSPHOPANTETHEINE"/>
    <property type="match status" value="1"/>
</dbReference>
<name>A0A918P3I6_9NEIS</name>
<dbReference type="InterPro" id="IPR029058">
    <property type="entry name" value="AB_hydrolase_fold"/>
</dbReference>
<reference evidence="6" key="1">
    <citation type="journal article" date="2014" name="Int. J. Syst. Evol. Microbiol.">
        <title>Complete genome sequence of Corynebacterium casei LMG S-19264T (=DSM 44701T), isolated from a smear-ripened cheese.</title>
        <authorList>
            <consortium name="US DOE Joint Genome Institute (JGI-PGF)"/>
            <person name="Walter F."/>
            <person name="Albersmeier A."/>
            <person name="Kalinowski J."/>
            <person name="Ruckert C."/>
        </authorList>
    </citation>
    <scope>NUCLEOTIDE SEQUENCE</scope>
    <source>
        <strain evidence="6">KCTC 32182</strain>
    </source>
</reference>
<evidence type="ECO:0000256" key="1">
    <source>
        <dbReference type="ARBA" id="ARBA00022450"/>
    </source>
</evidence>
<dbReference type="InterPro" id="IPR050091">
    <property type="entry name" value="PKS_NRPS_Biosynth_Enz"/>
</dbReference>
<gene>
    <name evidence="6" type="ORF">GCM10011289_22400</name>
</gene>
<evidence type="ECO:0000256" key="2">
    <source>
        <dbReference type="ARBA" id="ARBA00022553"/>
    </source>
</evidence>
<dbReference type="SMART" id="SM00823">
    <property type="entry name" value="PKS_PP"/>
    <property type="match status" value="1"/>
</dbReference>
<dbReference type="SUPFAM" id="SSF55048">
    <property type="entry name" value="Probable ACP-binding domain of malonyl-CoA ACP transacylase"/>
    <property type="match status" value="1"/>
</dbReference>